<reference evidence="5 6" key="1">
    <citation type="submission" date="2020-08" db="EMBL/GenBank/DDBJ databases">
        <title>Genomic Encyclopedia of Type Strains, Phase III (KMG-III): the genomes of soil and plant-associated and newly described type strains.</title>
        <authorList>
            <person name="Whitman W."/>
        </authorList>
    </citation>
    <scope>NUCLEOTIDE SEQUENCE [LARGE SCALE GENOMIC DNA]</scope>
    <source>
        <strain evidence="5 6">CECT 5995</strain>
    </source>
</reference>
<dbReference type="SUPFAM" id="SSF46689">
    <property type="entry name" value="Homeodomain-like"/>
    <property type="match status" value="1"/>
</dbReference>
<dbReference type="Pfam" id="PF12833">
    <property type="entry name" value="HTH_18"/>
    <property type="match status" value="1"/>
</dbReference>
<accession>A0A7W5C1R3</accession>
<keyword evidence="2 5" id="KW-0238">DNA-binding</keyword>
<organism evidence="5 6">
    <name type="scientific">Halomonas organivorans</name>
    <dbReference type="NCBI Taxonomy" id="257772"/>
    <lineage>
        <taxon>Bacteria</taxon>
        <taxon>Pseudomonadati</taxon>
        <taxon>Pseudomonadota</taxon>
        <taxon>Gammaproteobacteria</taxon>
        <taxon>Oceanospirillales</taxon>
        <taxon>Halomonadaceae</taxon>
        <taxon>Halomonas</taxon>
    </lineage>
</organism>
<dbReference type="SMART" id="SM00342">
    <property type="entry name" value="HTH_ARAC"/>
    <property type="match status" value="1"/>
</dbReference>
<dbReference type="PANTHER" id="PTHR47893:SF1">
    <property type="entry name" value="REGULATORY PROTEIN PCHR"/>
    <property type="match status" value="1"/>
</dbReference>
<evidence type="ECO:0000259" key="4">
    <source>
        <dbReference type="PROSITE" id="PS01124"/>
    </source>
</evidence>
<dbReference type="InterPro" id="IPR053142">
    <property type="entry name" value="PchR_regulatory_protein"/>
</dbReference>
<evidence type="ECO:0000256" key="2">
    <source>
        <dbReference type="ARBA" id="ARBA00023125"/>
    </source>
</evidence>
<proteinExistence type="predicted"/>
<dbReference type="PANTHER" id="PTHR47893">
    <property type="entry name" value="REGULATORY PROTEIN PCHR"/>
    <property type="match status" value="1"/>
</dbReference>
<evidence type="ECO:0000256" key="1">
    <source>
        <dbReference type="ARBA" id="ARBA00023015"/>
    </source>
</evidence>
<name>A0A7W5C1R3_9GAMM</name>
<dbReference type="RefSeq" id="WP_183389383.1">
    <property type="nucleotide sequence ID" value="NZ_JACHXM010000032.1"/>
</dbReference>
<dbReference type="GO" id="GO:0043565">
    <property type="term" value="F:sequence-specific DNA binding"/>
    <property type="evidence" value="ECO:0007669"/>
    <property type="project" value="InterPro"/>
</dbReference>
<dbReference type="Gene3D" id="1.10.10.60">
    <property type="entry name" value="Homeodomain-like"/>
    <property type="match status" value="1"/>
</dbReference>
<feature type="domain" description="HTH araC/xylS-type" evidence="4">
    <location>
        <begin position="224"/>
        <end position="322"/>
    </location>
</feature>
<evidence type="ECO:0000313" key="5">
    <source>
        <dbReference type="EMBL" id="MBB3143032.1"/>
    </source>
</evidence>
<evidence type="ECO:0000256" key="3">
    <source>
        <dbReference type="ARBA" id="ARBA00023163"/>
    </source>
</evidence>
<dbReference type="Proteomes" id="UP000525987">
    <property type="component" value="Unassembled WGS sequence"/>
</dbReference>
<dbReference type="InterPro" id="IPR009057">
    <property type="entry name" value="Homeodomain-like_sf"/>
</dbReference>
<gene>
    <name evidence="5" type="ORF">FHR96_003945</name>
</gene>
<sequence>MKQSSTGIDNTNLYAQWDFTGQEFPLPEGAGSGCIMRTSLAHGATIYYSEYRVIKDCTLEIQSSQDDLGDLLCTLVLLSGKLTLAMPSGYIQEQDADHSLIFRVFEEGTRFHLPGNQVIRHLGVSIPLESPWLIEDDIRALIAPFLKARERDLITQLPLGKTTRQWAADLFLHASEAPYPTVALHREGLAKCYLSSLLRDYDASRNQASTSIDEPSEWELKTYEAACEHIRTNLGKSLNTRAMANKFGISRTRFNELFVILQGQSASSYIRHQKLTEAKRLIEYEGAPIKVAAHAVGYHHVSNFTRAYRQYFGGTPSTSRHGNISELSS</sequence>
<dbReference type="GO" id="GO:0003700">
    <property type="term" value="F:DNA-binding transcription factor activity"/>
    <property type="evidence" value="ECO:0007669"/>
    <property type="project" value="InterPro"/>
</dbReference>
<comment type="caution">
    <text evidence="5">The sequence shown here is derived from an EMBL/GenBank/DDBJ whole genome shotgun (WGS) entry which is preliminary data.</text>
</comment>
<dbReference type="InterPro" id="IPR018062">
    <property type="entry name" value="HTH_AraC-typ_CS"/>
</dbReference>
<dbReference type="PROSITE" id="PS01124">
    <property type="entry name" value="HTH_ARAC_FAMILY_2"/>
    <property type="match status" value="1"/>
</dbReference>
<keyword evidence="1" id="KW-0805">Transcription regulation</keyword>
<dbReference type="EMBL" id="JACHXM010000032">
    <property type="protein sequence ID" value="MBB3143032.1"/>
    <property type="molecule type" value="Genomic_DNA"/>
</dbReference>
<dbReference type="PROSITE" id="PS00041">
    <property type="entry name" value="HTH_ARAC_FAMILY_1"/>
    <property type="match status" value="1"/>
</dbReference>
<evidence type="ECO:0000313" key="6">
    <source>
        <dbReference type="Proteomes" id="UP000525987"/>
    </source>
</evidence>
<protein>
    <submittedName>
        <fullName evidence="5">AraC-like DNA-binding protein</fullName>
    </submittedName>
</protein>
<dbReference type="AlphaFoldDB" id="A0A7W5C1R3"/>
<dbReference type="InterPro" id="IPR018060">
    <property type="entry name" value="HTH_AraC"/>
</dbReference>
<keyword evidence="6" id="KW-1185">Reference proteome</keyword>
<keyword evidence="3" id="KW-0804">Transcription</keyword>